<dbReference type="InterPro" id="IPR032675">
    <property type="entry name" value="LRR_dom_sf"/>
</dbReference>
<dbReference type="InterPro" id="IPR053197">
    <property type="entry name" value="F-box_SCFL_complex_component"/>
</dbReference>
<dbReference type="PANTHER" id="PTHR34223:SF98">
    <property type="entry name" value="OS04G0440901 PROTEIN"/>
    <property type="match status" value="1"/>
</dbReference>
<dbReference type="Proteomes" id="UP000324897">
    <property type="component" value="Unassembled WGS sequence"/>
</dbReference>
<accession>A0A5J9W283</accession>
<gene>
    <name evidence="3" type="ORF">EJB05_08684</name>
</gene>
<dbReference type="Gramene" id="TVU42288">
    <property type="protein sequence ID" value="TVU42288"/>
    <property type="gene ID" value="EJB05_08684"/>
</dbReference>
<keyword evidence="4" id="KW-1185">Reference proteome</keyword>
<dbReference type="InterPro" id="IPR053781">
    <property type="entry name" value="F-box_AtFBL13-like"/>
</dbReference>
<protein>
    <recommendedName>
        <fullName evidence="2">F-box domain-containing protein</fullName>
    </recommendedName>
</protein>
<dbReference type="SUPFAM" id="SSF52047">
    <property type="entry name" value="RNI-like"/>
    <property type="match status" value="1"/>
</dbReference>
<dbReference type="PANTHER" id="PTHR34223">
    <property type="entry name" value="OS11G0201299 PROTEIN"/>
    <property type="match status" value="1"/>
</dbReference>
<dbReference type="Gene3D" id="3.80.10.10">
    <property type="entry name" value="Ribonuclease Inhibitor"/>
    <property type="match status" value="1"/>
</dbReference>
<dbReference type="SUPFAM" id="SSF81383">
    <property type="entry name" value="F-box domain"/>
    <property type="match status" value="1"/>
</dbReference>
<dbReference type="AlphaFoldDB" id="A0A5J9W283"/>
<organism evidence="3 4">
    <name type="scientific">Eragrostis curvula</name>
    <name type="common">weeping love grass</name>
    <dbReference type="NCBI Taxonomy" id="38414"/>
    <lineage>
        <taxon>Eukaryota</taxon>
        <taxon>Viridiplantae</taxon>
        <taxon>Streptophyta</taxon>
        <taxon>Embryophyta</taxon>
        <taxon>Tracheophyta</taxon>
        <taxon>Spermatophyta</taxon>
        <taxon>Magnoliopsida</taxon>
        <taxon>Liliopsida</taxon>
        <taxon>Poales</taxon>
        <taxon>Poaceae</taxon>
        <taxon>PACMAD clade</taxon>
        <taxon>Chloridoideae</taxon>
        <taxon>Eragrostideae</taxon>
        <taxon>Eragrostidinae</taxon>
        <taxon>Eragrostis</taxon>
    </lineage>
</organism>
<dbReference type="OrthoDB" id="686464at2759"/>
<dbReference type="Gene3D" id="1.20.1280.50">
    <property type="match status" value="1"/>
</dbReference>
<sequence>MEAATKRAHSGGGSAARDRPSALPDDLLLCVLSFLPTRQVVQTTVLSKRWVDPWRSVPAINLHIDFVWKKMKDFTINLLMLHNAECLDMFNFKLAFVFSDTNTRQDADRLIRHAIKHNPLVLDAVLNLDKELDELPIFDNLRTLSLNNCFYSKCDMHKFKALGRLLHKCPILEKLILKGFWVKPVIGPIEFPMLQNLRTLFLDECDLRDKYRLLRHFLENTPNLEKPTIRICKASVSVQAALRDLKQEAQLWCYAGARSLKELGLGRLLSYG</sequence>
<proteinExistence type="predicted"/>
<evidence type="ECO:0000256" key="1">
    <source>
        <dbReference type="SAM" id="MobiDB-lite"/>
    </source>
</evidence>
<feature type="region of interest" description="Disordered" evidence="1">
    <location>
        <begin position="1"/>
        <end position="20"/>
    </location>
</feature>
<dbReference type="Pfam" id="PF00646">
    <property type="entry name" value="F-box"/>
    <property type="match status" value="1"/>
</dbReference>
<feature type="non-terminal residue" evidence="3">
    <location>
        <position position="1"/>
    </location>
</feature>
<comment type="caution">
    <text evidence="3">The sequence shown here is derived from an EMBL/GenBank/DDBJ whole genome shotgun (WGS) entry which is preliminary data.</text>
</comment>
<feature type="domain" description="F-box" evidence="2">
    <location>
        <begin position="21"/>
        <end position="50"/>
    </location>
</feature>
<evidence type="ECO:0000259" key="2">
    <source>
        <dbReference type="Pfam" id="PF00646"/>
    </source>
</evidence>
<evidence type="ECO:0000313" key="4">
    <source>
        <dbReference type="Proteomes" id="UP000324897"/>
    </source>
</evidence>
<dbReference type="InterPro" id="IPR001810">
    <property type="entry name" value="F-box_dom"/>
</dbReference>
<dbReference type="EMBL" id="RWGY01000005">
    <property type="protein sequence ID" value="TVU42288.1"/>
    <property type="molecule type" value="Genomic_DNA"/>
</dbReference>
<reference evidence="3 4" key="1">
    <citation type="journal article" date="2019" name="Sci. Rep.">
        <title>A high-quality genome of Eragrostis curvula grass provides insights into Poaceae evolution and supports new strategies to enhance forage quality.</title>
        <authorList>
            <person name="Carballo J."/>
            <person name="Santos B.A.C.M."/>
            <person name="Zappacosta D."/>
            <person name="Garbus I."/>
            <person name="Selva J.P."/>
            <person name="Gallo C.A."/>
            <person name="Diaz A."/>
            <person name="Albertini E."/>
            <person name="Caccamo M."/>
            <person name="Echenique V."/>
        </authorList>
    </citation>
    <scope>NUCLEOTIDE SEQUENCE [LARGE SCALE GENOMIC DNA]</scope>
    <source>
        <strain evidence="4">cv. Victoria</strain>
        <tissue evidence="3">Leaf</tissue>
    </source>
</reference>
<name>A0A5J9W283_9POAL</name>
<dbReference type="InterPro" id="IPR036047">
    <property type="entry name" value="F-box-like_dom_sf"/>
</dbReference>
<dbReference type="CDD" id="cd22160">
    <property type="entry name" value="F-box_AtFBL13-like"/>
    <property type="match status" value="1"/>
</dbReference>
<evidence type="ECO:0000313" key="3">
    <source>
        <dbReference type="EMBL" id="TVU42288.1"/>
    </source>
</evidence>